<dbReference type="Proteomes" id="UP001187471">
    <property type="component" value="Unassembled WGS sequence"/>
</dbReference>
<dbReference type="EMBL" id="JAVXUO010001298">
    <property type="protein sequence ID" value="KAK2983834.1"/>
    <property type="molecule type" value="Genomic_DNA"/>
</dbReference>
<dbReference type="PANTHER" id="PTHR38372:SF2">
    <property type="entry name" value="DENTIN SIALOPHOSPHOPROTEIN-LIKE PROTEIN"/>
    <property type="match status" value="1"/>
</dbReference>
<evidence type="ECO:0000259" key="2">
    <source>
        <dbReference type="PROSITE" id="PS51980"/>
    </source>
</evidence>
<name>A0AA88UGB2_9ASTE</name>
<feature type="compositionally biased region" description="Basic and acidic residues" evidence="1">
    <location>
        <begin position="570"/>
        <end position="598"/>
    </location>
</feature>
<gene>
    <name evidence="3" type="ORF">RJ640_008510</name>
</gene>
<evidence type="ECO:0000313" key="4">
    <source>
        <dbReference type="Proteomes" id="UP001187471"/>
    </source>
</evidence>
<evidence type="ECO:0000256" key="1">
    <source>
        <dbReference type="SAM" id="MobiDB-lite"/>
    </source>
</evidence>
<dbReference type="Pfam" id="PF07303">
    <property type="entry name" value="Occludin_ELL"/>
    <property type="match status" value="1"/>
</dbReference>
<comment type="caution">
    <text evidence="3">The sequence shown here is derived from an EMBL/GenBank/DDBJ whole genome shotgun (WGS) entry which is preliminary data.</text>
</comment>
<feature type="compositionally biased region" description="Low complexity" evidence="1">
    <location>
        <begin position="600"/>
        <end position="630"/>
    </location>
</feature>
<proteinExistence type="predicted"/>
<feature type="compositionally biased region" description="Polar residues" evidence="1">
    <location>
        <begin position="528"/>
        <end position="540"/>
    </location>
</feature>
<feature type="region of interest" description="Disordered" evidence="1">
    <location>
        <begin position="1"/>
        <end position="80"/>
    </location>
</feature>
<feature type="compositionally biased region" description="Gly residues" evidence="1">
    <location>
        <begin position="1"/>
        <end position="28"/>
    </location>
</feature>
<feature type="compositionally biased region" description="Pro residues" evidence="1">
    <location>
        <begin position="40"/>
        <end position="50"/>
    </location>
</feature>
<feature type="compositionally biased region" description="Polar residues" evidence="1">
    <location>
        <begin position="382"/>
        <end position="392"/>
    </location>
</feature>
<feature type="compositionally biased region" description="Basic and acidic residues" evidence="1">
    <location>
        <begin position="1031"/>
        <end position="1050"/>
    </location>
</feature>
<feature type="compositionally biased region" description="Basic and acidic residues" evidence="1">
    <location>
        <begin position="771"/>
        <end position="808"/>
    </location>
</feature>
<feature type="region of interest" description="Disordered" evidence="1">
    <location>
        <begin position="1031"/>
        <end position="1062"/>
    </location>
</feature>
<feature type="region of interest" description="Disordered" evidence="1">
    <location>
        <begin position="987"/>
        <end position="1010"/>
    </location>
</feature>
<feature type="domain" description="OCEL" evidence="2">
    <location>
        <begin position="1279"/>
        <end position="1372"/>
    </location>
</feature>
<feature type="compositionally biased region" description="Basic and acidic residues" evidence="1">
    <location>
        <begin position="908"/>
        <end position="921"/>
    </location>
</feature>
<dbReference type="PANTHER" id="PTHR38372">
    <property type="entry name" value="DENTIN SIALOPHOSPHOPROTEIN-LIKE PROTEIN"/>
    <property type="match status" value="1"/>
</dbReference>
<feature type="region of interest" description="Disordered" evidence="1">
    <location>
        <begin position="935"/>
        <end position="975"/>
    </location>
</feature>
<feature type="compositionally biased region" description="Basic and acidic residues" evidence="1">
    <location>
        <begin position="997"/>
        <end position="1006"/>
    </location>
</feature>
<feature type="region of interest" description="Disordered" evidence="1">
    <location>
        <begin position="1076"/>
        <end position="1249"/>
    </location>
</feature>
<feature type="region of interest" description="Disordered" evidence="1">
    <location>
        <begin position="343"/>
        <end position="408"/>
    </location>
</feature>
<protein>
    <recommendedName>
        <fullName evidence="2">OCEL domain-containing protein</fullName>
    </recommendedName>
</protein>
<feature type="compositionally biased region" description="Basic and acidic residues" evidence="1">
    <location>
        <begin position="1101"/>
        <end position="1122"/>
    </location>
</feature>
<feature type="compositionally biased region" description="Polar residues" evidence="1">
    <location>
        <begin position="879"/>
        <end position="891"/>
    </location>
</feature>
<reference evidence="3" key="1">
    <citation type="submission" date="2022-12" db="EMBL/GenBank/DDBJ databases">
        <title>Draft genome assemblies for two species of Escallonia (Escalloniales).</title>
        <authorList>
            <person name="Chanderbali A."/>
            <person name="Dervinis C."/>
            <person name="Anghel I."/>
            <person name="Soltis D."/>
            <person name="Soltis P."/>
            <person name="Zapata F."/>
        </authorList>
    </citation>
    <scope>NUCLEOTIDE SEQUENCE</scope>
    <source>
        <strain evidence="3">UCBG92.1500</strain>
        <tissue evidence="3">Leaf</tissue>
    </source>
</reference>
<feature type="compositionally biased region" description="Polar residues" evidence="1">
    <location>
        <begin position="1052"/>
        <end position="1062"/>
    </location>
</feature>
<feature type="compositionally biased region" description="Low complexity" evidence="1">
    <location>
        <begin position="638"/>
        <end position="659"/>
    </location>
</feature>
<feature type="region of interest" description="Disordered" evidence="1">
    <location>
        <begin position="518"/>
        <end position="923"/>
    </location>
</feature>
<sequence>MYGGSGKPGRGGGSGGGRNGGGGPGGGKRNIHSNFHAPPLHRPSNPPPGRLPTGATTNPRNRSNSSTAAPGPTAPPSAAEETFSLVTGNPLNFAMIIRLTPDLIEEIKRVEAHGGSARVKFDANANNTAGNVIDVGGKDFRFTWSREMGDLCDIYEERRSGEDKNGLLIESGGAWRKLNVQRILDESTKNHVKMRTEEAERKLKSRKAIILDHGNASMKSQMKALAAAEVLALPRSGFAGRKPSRGSCPSGALSVFPRVEGSSSSSSHGLKKHGSLGDWRCGGVDPGGVGGLAVAKMLLELIRGECNISRRKSLLSKSEKLNHLQVVALEKVSHCSIGGPPKSVYKSGLSSTTPPKGRPSASPLRSPLQQPVAAKGRPSASPLRSSLQQSVAPASPIGTGSLAKGRASVDHVMPTQATSKENVTSSEKDMPGRVVTATVQDKRGSTKIGTKPADLRSLLISLLLENPKGMSVKALEKAVGDTVPNSIKQIEPILKRIAVFQAPGRYFLKPGVELESFKKSSSESGSSPEINNHQTPTQDDNCGEIHAPYPSPYVKDDVKVLGEQSQLNFKPREDLDAVEKIDISHHSPDRFREKKVSDISEGPAGSSSDSGSDSNSESDSSDSGSDSGSHSRSRSKSRSPVGSGSGSSSDSESDASPNSKQGSDEDVDIMTSDDEKETKHRPQADEPGIATLPVSLRTDGEPMNNGINEKQDGHGSDLVEFEKDLPGEDQEAEVAVLAHVFPTRSGAENKLSSPDSHEHQESQVNKGTIYSERENRAKDSVKHPRFDSAERISKGKSKRGSDGKRFDDNPTQAKRGKGNLTQPQIPLVRTNLFLESPHSLSPNKPIEGLYKEPSTFASNRTVRDGTDSGLQKGYDQALSGKSISESQQLNRRSIDPGARTNVPAAAERPGKHTESSVKYTERSLQMPEVFAAQKDKVNKHTHQDGYTHERRPTKISKDGTVGDRRSTPVDSLHRKNGELVGNFKEAGSVSIPQTGHSLKDNFRNDMSRSPVPNARRSILLRELSDLELGELRESLPDETPGIKKQLERKSSFKQLESKSASSDYWNADLNKAKPAGKITADSLKPSPPHSVMGVRSNPDGFSKKRTPEPFVEDSTKTHHRDMQPQPQHLSKLDLAEVDGLSRKKTPEPFVEDCTRTHHRAGQSQPQHLSRVEHAEVGSQSNKSTDVRSRHNDAGASQGIDLEGFEDSHRKGYTSAPPQLDNKRSAVSHSTKESRKRNTNSLADLNDTQKDTLLTASNEVGLKWRDSSDENNCSYSKYEKEEPELKGPIKDISEYKGYVEEYREKYDSYLSLNKILETYRNEFHELGKDLELANGRDMDRYYDVLGQLKESYRQCGTHLKVRIKDYAVSYAKE</sequence>
<dbReference type="PROSITE" id="PS51980">
    <property type="entry name" value="OCEL"/>
    <property type="match status" value="1"/>
</dbReference>
<evidence type="ECO:0000313" key="3">
    <source>
        <dbReference type="EMBL" id="KAK2983834.1"/>
    </source>
</evidence>
<keyword evidence="4" id="KW-1185">Reference proteome</keyword>
<dbReference type="InterPro" id="IPR010844">
    <property type="entry name" value="Occludin_ELL"/>
</dbReference>
<feature type="compositionally biased region" description="Basic and acidic residues" evidence="1">
    <location>
        <begin position="709"/>
        <end position="726"/>
    </location>
</feature>
<organism evidence="3 4">
    <name type="scientific">Escallonia rubra</name>
    <dbReference type="NCBI Taxonomy" id="112253"/>
    <lineage>
        <taxon>Eukaryota</taxon>
        <taxon>Viridiplantae</taxon>
        <taxon>Streptophyta</taxon>
        <taxon>Embryophyta</taxon>
        <taxon>Tracheophyta</taxon>
        <taxon>Spermatophyta</taxon>
        <taxon>Magnoliopsida</taxon>
        <taxon>eudicotyledons</taxon>
        <taxon>Gunneridae</taxon>
        <taxon>Pentapetalae</taxon>
        <taxon>asterids</taxon>
        <taxon>campanulids</taxon>
        <taxon>Escalloniales</taxon>
        <taxon>Escalloniaceae</taxon>
        <taxon>Escallonia</taxon>
    </lineage>
</organism>
<feature type="compositionally biased region" description="Basic and acidic residues" evidence="1">
    <location>
        <begin position="1130"/>
        <end position="1146"/>
    </location>
</feature>
<accession>A0AA88UGB2</accession>
<feature type="compositionally biased region" description="Acidic residues" evidence="1">
    <location>
        <begin position="664"/>
        <end position="675"/>
    </location>
</feature>
<feature type="compositionally biased region" description="Low complexity" evidence="1">
    <location>
        <begin position="63"/>
        <end position="79"/>
    </location>
</feature>